<dbReference type="Gramene" id="TraesCSU03G0302100.1">
    <property type="protein sequence ID" value="TraesCSU03G0302100.1.CDS1"/>
    <property type="gene ID" value="TraesCSU03G0302100"/>
</dbReference>
<dbReference type="EnsemblPlants" id="TraesCSU02G195000.1">
    <property type="protein sequence ID" value="TraesCSU02G195000.1"/>
    <property type="gene ID" value="TraesCSU02G195000"/>
</dbReference>
<dbReference type="Gramene" id="TraesCAD_scaffold_104002_01G000100.1">
    <property type="protein sequence ID" value="TraesCAD_scaffold_104002_01G000100.1"/>
    <property type="gene ID" value="TraesCAD_scaffold_104002_01G000100"/>
</dbReference>
<reference evidence="2" key="1">
    <citation type="submission" date="2018-08" db="EMBL/GenBank/DDBJ databases">
        <authorList>
            <person name="Rossello M."/>
        </authorList>
    </citation>
    <scope>NUCLEOTIDE SEQUENCE [LARGE SCALE GENOMIC DNA]</scope>
    <source>
        <strain evidence="2">cv. Chinese Spring</strain>
    </source>
</reference>
<evidence type="ECO:0000256" key="1">
    <source>
        <dbReference type="SAM" id="MobiDB-lite"/>
    </source>
</evidence>
<dbReference type="AlphaFoldDB" id="A0A1D6D2Z0"/>
<dbReference type="Gramene" id="TraesWEE_scaffold_025482_01G000100.1">
    <property type="protein sequence ID" value="TraesWEE_scaffold_025482_01G000100.1"/>
    <property type="gene ID" value="TraesWEE_scaffold_025482_01G000100"/>
</dbReference>
<organism evidence="2">
    <name type="scientific">Triticum aestivum</name>
    <name type="common">Wheat</name>
    <dbReference type="NCBI Taxonomy" id="4565"/>
    <lineage>
        <taxon>Eukaryota</taxon>
        <taxon>Viridiplantae</taxon>
        <taxon>Streptophyta</taxon>
        <taxon>Embryophyta</taxon>
        <taxon>Tracheophyta</taxon>
        <taxon>Spermatophyta</taxon>
        <taxon>Magnoliopsida</taxon>
        <taxon>Liliopsida</taxon>
        <taxon>Poales</taxon>
        <taxon>Poaceae</taxon>
        <taxon>BOP clade</taxon>
        <taxon>Pooideae</taxon>
        <taxon>Triticodae</taxon>
        <taxon>Triticeae</taxon>
        <taxon>Triticinae</taxon>
        <taxon>Triticum</taxon>
    </lineage>
</organism>
<proteinExistence type="predicted"/>
<dbReference type="Proteomes" id="UP000019116">
    <property type="component" value="Chromosome Un"/>
</dbReference>
<keyword evidence="3" id="KW-1185">Reference proteome</keyword>
<dbReference type="EnsemblPlants" id="TraesCSU02G199600.1">
    <property type="protein sequence ID" value="TraesCSU02G199600.1.cds1"/>
    <property type="gene ID" value="TraesCSU02G199600"/>
</dbReference>
<accession>A0A1D6D2Z0</accession>
<feature type="region of interest" description="Disordered" evidence="1">
    <location>
        <begin position="214"/>
        <end position="253"/>
    </location>
</feature>
<dbReference type="Gramene" id="TraesROB_scaffold_078268_01G000100.1">
    <property type="protein sequence ID" value="TraesROB_scaffold_078268_01G000100.1"/>
    <property type="gene ID" value="TraesROB_scaffold_078268_01G000100"/>
</dbReference>
<dbReference type="Gramene" id="TraesCSU02G195000.1">
    <property type="protein sequence ID" value="TraesCSU02G195000.1"/>
    <property type="gene ID" value="TraesCSU02G195000"/>
</dbReference>
<protein>
    <submittedName>
        <fullName evidence="2">Uncharacterized protein</fullName>
    </submittedName>
</protein>
<name>A0A1D6D2Z0_WHEAT</name>
<evidence type="ECO:0000313" key="2">
    <source>
        <dbReference type="EnsemblPlants" id="TraesCSU02G195000.1"/>
    </source>
</evidence>
<evidence type="ECO:0000313" key="3">
    <source>
        <dbReference type="Proteomes" id="UP000019116"/>
    </source>
</evidence>
<reference evidence="2" key="2">
    <citation type="submission" date="2018-10" db="UniProtKB">
        <authorList>
            <consortium name="EnsemblPlants"/>
        </authorList>
    </citation>
    <scope>IDENTIFICATION</scope>
</reference>
<dbReference type="Gramene" id="TraesCSU02G199600.1">
    <property type="protein sequence ID" value="TraesCSU02G199600.1.cds1"/>
    <property type="gene ID" value="TraesCSU02G199600"/>
</dbReference>
<dbReference type="Gramene" id="TraesCLE_scaffold_187999_01G000100.1">
    <property type="protein sequence ID" value="TraesCLE_scaffold_187999_01G000100.1"/>
    <property type="gene ID" value="TraesCLE_scaffold_187999_01G000100"/>
</dbReference>
<sequence>MPRPIVHNETTATNLGGFVTVLTNLTRRAYALEEPPEYVVYQGPMSGESRQFWATVHIYGKGLSPERPYRFTGRTTSFEPQAIQLAAREAIVQLRHSSPRVNCRSFYYYPSRDGYGRPPQVANGDHETDPALLHLLRYVSALEELFDQITLDLIAARGELVRLAPARGEDEPDADNPVVLFGHPIESLRSAPAIDQNTLVFPEVLRRLLGTRSNGIVTNNPRDGHHRYPDPAAPQPHPANPDGETRGEASTSTRQVCLDINEVDYIARVVPSLSIPTPCNCVILYHHY</sequence>